<dbReference type="EMBL" id="LCBF01000048">
    <property type="protein sequence ID" value="KKS05354.1"/>
    <property type="molecule type" value="Genomic_DNA"/>
</dbReference>
<dbReference type="AlphaFoldDB" id="A0A0G0VX47"/>
<organism evidence="1 2">
    <name type="scientific">candidate division WWE3 bacterium GW2011_GWE1_41_27</name>
    <dbReference type="NCBI Taxonomy" id="1619131"/>
    <lineage>
        <taxon>Bacteria</taxon>
        <taxon>Katanobacteria</taxon>
    </lineage>
</organism>
<accession>A0A0G0VX47</accession>
<gene>
    <name evidence="1" type="ORF">UU59_C0048G0005</name>
</gene>
<evidence type="ECO:0000313" key="1">
    <source>
        <dbReference type="EMBL" id="KKS05354.1"/>
    </source>
</evidence>
<protein>
    <submittedName>
        <fullName evidence="1">Uncharacterized protein</fullName>
    </submittedName>
</protein>
<evidence type="ECO:0000313" key="2">
    <source>
        <dbReference type="Proteomes" id="UP000034544"/>
    </source>
</evidence>
<sequence>MYDKKYKEGREKQEGIKTKMSGLQKADEEYYITSAYLLNIVSRASELFESLEPDEKRERLKLLLLNCTLDGRILHYDLKKPFDSIFNFGNRQIWLPRVDSNHQPADYM</sequence>
<proteinExistence type="predicted"/>
<comment type="caution">
    <text evidence="1">The sequence shown here is derived from an EMBL/GenBank/DDBJ whole genome shotgun (WGS) entry which is preliminary data.</text>
</comment>
<reference evidence="1 2" key="1">
    <citation type="journal article" date="2015" name="Nature">
        <title>rRNA introns, odd ribosomes, and small enigmatic genomes across a large radiation of phyla.</title>
        <authorList>
            <person name="Brown C.T."/>
            <person name="Hug L.A."/>
            <person name="Thomas B.C."/>
            <person name="Sharon I."/>
            <person name="Castelle C.J."/>
            <person name="Singh A."/>
            <person name="Wilkins M.J."/>
            <person name="Williams K.H."/>
            <person name="Banfield J.F."/>
        </authorList>
    </citation>
    <scope>NUCLEOTIDE SEQUENCE [LARGE SCALE GENOMIC DNA]</scope>
</reference>
<name>A0A0G0VX47_UNCKA</name>
<dbReference type="Proteomes" id="UP000034544">
    <property type="component" value="Unassembled WGS sequence"/>
</dbReference>